<dbReference type="Pfam" id="PF13812">
    <property type="entry name" value="PPR_3"/>
    <property type="match status" value="3"/>
</dbReference>
<dbReference type="PANTHER" id="PTHR24014">
    <property type="entry name" value="2-OXOGLUTARATE AND IRON-DEPENDENT OXYGENASE DOMAIN-CONTAINING PROTEIN 2"/>
    <property type="match status" value="1"/>
</dbReference>
<evidence type="ECO:0008006" key="5">
    <source>
        <dbReference type="Google" id="ProtNLM"/>
    </source>
</evidence>
<dbReference type="PANTHER" id="PTHR24014:SF6">
    <property type="entry name" value="PENTATRICOPEPTIDE REPEAT-CONTAINING PROTEIN 1, MITOCHONDRIAL"/>
    <property type="match status" value="1"/>
</dbReference>
<dbReference type="EMBL" id="CAUEEQ010037207">
    <property type="protein sequence ID" value="CAJ0953699.1"/>
    <property type="molecule type" value="Genomic_DNA"/>
</dbReference>
<dbReference type="Proteomes" id="UP001176940">
    <property type="component" value="Unassembled WGS sequence"/>
</dbReference>
<evidence type="ECO:0000313" key="4">
    <source>
        <dbReference type="Proteomes" id="UP001176940"/>
    </source>
</evidence>
<protein>
    <recommendedName>
        <fullName evidence="5">Pentatricopeptide repeat-containing protein</fullName>
    </recommendedName>
</protein>
<feature type="compositionally biased region" description="Basic and acidic residues" evidence="2">
    <location>
        <begin position="299"/>
        <end position="323"/>
    </location>
</feature>
<sequence length="617" mass="69815">MYHFITAVPEICQRSRLFLDAEETDLSDSLPDSIQQRVPRFRTISDYAGAGQNSPVPEEDNFGTLSKTYSSKTVFRKSSPDLQDLRYEEDEEITEGKQPSHNKYRGRRNTPYWYFLQCKAKIKEGKLAQALELFEVQMLKAERLQPEERNYTVLIGGCGRAGYVKKAFTLYSDMKKRGLIPTDATYTALFNACAESPWKDSGLQHALKLREELMNKNVLLNPITYRSLLKVCTLSSGLQGGGEVFKVWRQMLLMGVKPDVNTYNLLIRATRDCGIGDAAEALHLLTQPMDLPTLTLSAGKEEQDKKSRQDKKSLQVKKSKDSPQEMGQQMLLDDSSVTSGTYNTAVGLVGSQTLAVVRKADHFPSEPSFDTSNRPNLLDLSINTEKIVSLANVNTPSDRLALIGDLGGILQKMKEDNVCPTIKTFTLLAEVVRPEVGSESAILAIMDAYGVQPDLTFFNTLVLKRSKTLNLQSALELLPMMAQRGIAPNVHTFCNLARACLKEKDGLQLLEDMVICGFHPNVNVYSTLINAAIKRLDYVYLTNILRDMRNRNVAPNEVVIRQLEFAAQYPPNFDKYLKKNVFLEKIDGFRGYYNRWLEWMNAEETEHPWQKFRTKPQ</sequence>
<reference evidence="3" key="1">
    <citation type="submission" date="2023-07" db="EMBL/GenBank/DDBJ databases">
        <authorList>
            <person name="Stuckert A."/>
        </authorList>
    </citation>
    <scope>NUCLEOTIDE SEQUENCE</scope>
</reference>
<comment type="caution">
    <text evidence="3">The sequence shown here is derived from an EMBL/GenBank/DDBJ whole genome shotgun (WGS) entry which is preliminary data.</text>
</comment>
<dbReference type="InterPro" id="IPR002885">
    <property type="entry name" value="PPR_rpt"/>
</dbReference>
<dbReference type="Pfam" id="PF13041">
    <property type="entry name" value="PPR_2"/>
    <property type="match status" value="1"/>
</dbReference>
<proteinExistence type="predicted"/>
<feature type="region of interest" description="Disordered" evidence="2">
    <location>
        <begin position="298"/>
        <end position="327"/>
    </location>
</feature>
<name>A0ABN9LXU4_9NEOB</name>
<dbReference type="Gene3D" id="1.25.40.10">
    <property type="entry name" value="Tetratricopeptide repeat domain"/>
    <property type="match status" value="3"/>
</dbReference>
<organism evidence="3 4">
    <name type="scientific">Ranitomeya imitator</name>
    <name type="common">mimic poison frog</name>
    <dbReference type="NCBI Taxonomy" id="111125"/>
    <lineage>
        <taxon>Eukaryota</taxon>
        <taxon>Metazoa</taxon>
        <taxon>Chordata</taxon>
        <taxon>Craniata</taxon>
        <taxon>Vertebrata</taxon>
        <taxon>Euteleostomi</taxon>
        <taxon>Amphibia</taxon>
        <taxon>Batrachia</taxon>
        <taxon>Anura</taxon>
        <taxon>Neobatrachia</taxon>
        <taxon>Hyloidea</taxon>
        <taxon>Dendrobatidae</taxon>
        <taxon>Dendrobatinae</taxon>
        <taxon>Ranitomeya</taxon>
    </lineage>
</organism>
<feature type="repeat" description="PPR" evidence="1">
    <location>
        <begin position="147"/>
        <end position="181"/>
    </location>
</feature>
<evidence type="ECO:0000313" key="3">
    <source>
        <dbReference type="EMBL" id="CAJ0953699.1"/>
    </source>
</evidence>
<feature type="repeat" description="PPR" evidence="1">
    <location>
        <begin position="221"/>
        <end position="258"/>
    </location>
</feature>
<dbReference type="PROSITE" id="PS51375">
    <property type="entry name" value="PPR"/>
    <property type="match status" value="2"/>
</dbReference>
<accession>A0ABN9LXU4</accession>
<dbReference type="InterPro" id="IPR011990">
    <property type="entry name" value="TPR-like_helical_dom_sf"/>
</dbReference>
<keyword evidence="4" id="KW-1185">Reference proteome</keyword>
<evidence type="ECO:0000256" key="1">
    <source>
        <dbReference type="PROSITE-ProRule" id="PRU00708"/>
    </source>
</evidence>
<gene>
    <name evidence="3" type="ORF">RIMI_LOCUS14427819</name>
</gene>
<evidence type="ECO:0000256" key="2">
    <source>
        <dbReference type="SAM" id="MobiDB-lite"/>
    </source>
</evidence>
<dbReference type="NCBIfam" id="TIGR00756">
    <property type="entry name" value="PPR"/>
    <property type="match status" value="1"/>
</dbReference>